<name>A0A4U2PVA1_9BACL</name>
<evidence type="ECO:0000313" key="3">
    <source>
        <dbReference type="EMBL" id="TKH43417.1"/>
    </source>
</evidence>
<evidence type="ECO:0000313" key="4">
    <source>
        <dbReference type="Proteomes" id="UP000308114"/>
    </source>
</evidence>
<dbReference type="Proteomes" id="UP000308114">
    <property type="component" value="Unassembled WGS sequence"/>
</dbReference>
<accession>A0A4U2PVA1</accession>
<dbReference type="AlphaFoldDB" id="A0A4U2PVA1"/>
<gene>
    <name evidence="3" type="ORF">C1I60_14055</name>
</gene>
<evidence type="ECO:0000256" key="2">
    <source>
        <dbReference type="SAM" id="SignalP"/>
    </source>
</evidence>
<organism evidence="3 4">
    <name type="scientific">Paenibacillus terrae</name>
    <dbReference type="NCBI Taxonomy" id="159743"/>
    <lineage>
        <taxon>Bacteria</taxon>
        <taxon>Bacillati</taxon>
        <taxon>Bacillota</taxon>
        <taxon>Bacilli</taxon>
        <taxon>Bacillales</taxon>
        <taxon>Paenibacillaceae</taxon>
        <taxon>Paenibacillus</taxon>
    </lineage>
</organism>
<evidence type="ECO:0000256" key="1">
    <source>
        <dbReference type="SAM" id="MobiDB-lite"/>
    </source>
</evidence>
<keyword evidence="2" id="KW-0732">Signal</keyword>
<comment type="caution">
    <text evidence="3">The sequence shown here is derived from an EMBL/GenBank/DDBJ whole genome shotgun (WGS) entry which is preliminary data.</text>
</comment>
<feature type="chain" id="PRO_5038686969" evidence="2">
    <location>
        <begin position="19"/>
        <end position="162"/>
    </location>
</feature>
<dbReference type="EMBL" id="PNXQ01000013">
    <property type="protein sequence ID" value="TKH43417.1"/>
    <property type="molecule type" value="Genomic_DNA"/>
</dbReference>
<sequence length="162" mass="18134">MKTRIGILILMSILVLPACTNKETMKNPATSRTTSTETTDEPTTKVDNTVTADDVVSKFKTAGLEAENIRGMKPKDYGPLPMKAKSATVFYLPSIGKKNNGHVFVFENNEDLKELKSKYDDMGKESAMFFSYTYAKNNILLHMTGQATEEQFKKYQDVVDSL</sequence>
<proteinExistence type="predicted"/>
<dbReference type="RefSeq" id="WP_137062295.1">
    <property type="nucleotide sequence ID" value="NZ_PNXQ01000013.1"/>
</dbReference>
<feature type="signal peptide" evidence="2">
    <location>
        <begin position="1"/>
        <end position="18"/>
    </location>
</feature>
<reference evidence="3 4" key="1">
    <citation type="submission" date="2018-01" db="EMBL/GenBank/DDBJ databases">
        <title>Bacillales members from the olive rhizosphere are effective biological control agents against Verticillium dahliae.</title>
        <authorList>
            <person name="Gomez-Lama C."/>
            <person name="Legarda G."/>
            <person name="Ruano-Rosa D."/>
            <person name="Pizarro-Tobias P."/>
            <person name="Valverde-Corredor A."/>
            <person name="Niqui J.L."/>
            <person name="Trivino J.C."/>
            <person name="Roca A."/>
            <person name="Mercado-Blanco J."/>
        </authorList>
    </citation>
    <scope>NUCLEOTIDE SEQUENCE [LARGE SCALE GENOMIC DNA]</scope>
    <source>
        <strain evidence="3 4">PIC167</strain>
    </source>
</reference>
<feature type="region of interest" description="Disordered" evidence="1">
    <location>
        <begin position="24"/>
        <end position="45"/>
    </location>
</feature>
<protein>
    <submittedName>
        <fullName evidence="3">Stress protein</fullName>
    </submittedName>
</protein>